<reference evidence="4" key="1">
    <citation type="journal article" date="2011" name="PLoS Biol.">
        <title>Gene gain and loss during evolution of obligate parasitism in the white rust pathogen of Arabidopsis thaliana.</title>
        <authorList>
            <person name="Kemen E."/>
            <person name="Gardiner A."/>
            <person name="Schultz-Larsen T."/>
            <person name="Kemen A.C."/>
            <person name="Balmuth A.L."/>
            <person name="Robert-Seilaniantz A."/>
            <person name="Bailey K."/>
            <person name="Holub E."/>
            <person name="Studholme D.J."/>
            <person name="Maclean D."/>
            <person name="Jones J.D."/>
        </authorList>
    </citation>
    <scope>NUCLEOTIDE SEQUENCE</scope>
</reference>
<gene>
    <name evidence="4" type="primary">AlNc14C13G1540</name>
    <name evidence="5" type="synonym">AlNc14C20G2094</name>
    <name evidence="4" type="ORF">ALNC14_017630</name>
    <name evidence="5" type="ORF">ALNC14_024620</name>
</gene>
<dbReference type="Pfam" id="PF14559">
    <property type="entry name" value="TPR_19"/>
    <property type="match status" value="1"/>
</dbReference>
<feature type="coiled-coil region" evidence="3">
    <location>
        <begin position="281"/>
        <end position="308"/>
    </location>
</feature>
<dbReference type="AlphaFoldDB" id="F0W3H7"/>
<reference evidence="4" key="2">
    <citation type="submission" date="2011-02" db="EMBL/GenBank/DDBJ databases">
        <authorList>
            <person name="MacLean D."/>
        </authorList>
    </citation>
    <scope>NUCLEOTIDE SEQUENCE</scope>
</reference>
<dbReference type="GO" id="GO:0051301">
    <property type="term" value="P:cell division"/>
    <property type="evidence" value="ECO:0007669"/>
    <property type="project" value="TreeGrafter"/>
</dbReference>
<dbReference type="PANTHER" id="PTHR12558:SF50">
    <property type="entry name" value="ASSEMBLY CHAPERONE OF RPL4-RELATED"/>
    <property type="match status" value="1"/>
</dbReference>
<evidence type="ECO:0000256" key="2">
    <source>
        <dbReference type="PROSITE-ProRule" id="PRU00339"/>
    </source>
</evidence>
<feature type="repeat" description="TPR" evidence="2">
    <location>
        <begin position="9"/>
        <end position="42"/>
    </location>
</feature>
<feature type="repeat" description="TPR" evidence="2">
    <location>
        <begin position="43"/>
        <end position="76"/>
    </location>
</feature>
<dbReference type="SUPFAM" id="SSF48452">
    <property type="entry name" value="TPR-like"/>
    <property type="match status" value="1"/>
</dbReference>
<protein>
    <submittedName>
        <fullName evidence="4">Uncharacterized protein AlNc14C13G1540</fullName>
    </submittedName>
    <submittedName>
        <fullName evidence="5">Uncharacterized protein AlNc14C20G2094</fullName>
    </submittedName>
</protein>
<dbReference type="EMBL" id="FR824065">
    <property type="protein sequence ID" value="CCA16319.1"/>
    <property type="molecule type" value="Genomic_DNA"/>
</dbReference>
<accession>F0W3H7</accession>
<proteinExistence type="predicted"/>
<dbReference type="InterPro" id="IPR019734">
    <property type="entry name" value="TPR_rpt"/>
</dbReference>
<dbReference type="HOGENOM" id="CLU_040959_1_0_1"/>
<dbReference type="InterPro" id="IPR011990">
    <property type="entry name" value="TPR-like_helical_dom_sf"/>
</dbReference>
<dbReference type="PROSITE" id="PS50005">
    <property type="entry name" value="TPR"/>
    <property type="match status" value="3"/>
</dbReference>
<evidence type="ECO:0000256" key="1">
    <source>
        <dbReference type="ARBA" id="ARBA00022803"/>
    </source>
</evidence>
<dbReference type="PANTHER" id="PTHR12558">
    <property type="entry name" value="CELL DIVISION CYCLE 16,23,27"/>
    <property type="match status" value="1"/>
</dbReference>
<keyword evidence="3" id="KW-0175">Coiled coil</keyword>
<dbReference type="EMBL" id="FR824058">
    <property type="protein sequence ID" value="CCA15620.1"/>
    <property type="molecule type" value="Genomic_DNA"/>
</dbReference>
<dbReference type="SMART" id="SM00028">
    <property type="entry name" value="TPR"/>
    <property type="match status" value="3"/>
</dbReference>
<organism evidence="4">
    <name type="scientific">Albugo laibachii Nc14</name>
    <dbReference type="NCBI Taxonomy" id="890382"/>
    <lineage>
        <taxon>Eukaryota</taxon>
        <taxon>Sar</taxon>
        <taxon>Stramenopiles</taxon>
        <taxon>Oomycota</taxon>
        <taxon>Peronosporomycetes</taxon>
        <taxon>Albuginales</taxon>
        <taxon>Albuginaceae</taxon>
        <taxon>Albugo</taxon>
    </lineage>
</organism>
<dbReference type="Gene3D" id="1.25.40.10">
    <property type="entry name" value="Tetratricopeptide repeat domain"/>
    <property type="match status" value="2"/>
</dbReference>
<feature type="repeat" description="TPR" evidence="2">
    <location>
        <begin position="241"/>
        <end position="274"/>
    </location>
</feature>
<evidence type="ECO:0000256" key="3">
    <source>
        <dbReference type="SAM" id="Coils"/>
    </source>
</evidence>
<evidence type="ECO:0000313" key="4">
    <source>
        <dbReference type="EMBL" id="CCA15620.1"/>
    </source>
</evidence>
<evidence type="ECO:0000313" key="5">
    <source>
        <dbReference type="EMBL" id="CCA16319.1"/>
    </source>
</evidence>
<name>F0W3H7_9STRA</name>
<sequence length="323" mass="36877">MGGTRDYAAKELMAKGEELIDQCQPDVAIQFFEKALLLEPKNTKILDVISELATEIDDSERALKAFQESIKVAPADNPTKWLNAAQLVYGEKAREYTEQGIHFLKQELEAIESRVEEVFATKKQICAAYCALGELYMTDLCDIEDAERKCEEAFKSAMQHDVGLPEPTQALASLRLTQTRTHEATELLEKTYHRIMELADDNLMPDSVFRTVTGKLLIEVNMYDQACDILEDVVNEDDEDAEVWFLIATCYQNLGEAEEAVECFSKCQMLLKKLKRQSKHEFHLQEQLDDVEKKLNLLKETLENQRDDPVLVSEPSSDHEMDD</sequence>
<dbReference type="CDD" id="cd24142">
    <property type="entry name" value="ACL4-like"/>
    <property type="match status" value="1"/>
</dbReference>
<keyword evidence="1 2" id="KW-0802">TPR repeat</keyword>